<dbReference type="PANTHER" id="PTHR35869:SF1">
    <property type="entry name" value="OUTER-MEMBRANE LIPOPROTEIN CARRIER PROTEIN"/>
    <property type="match status" value="1"/>
</dbReference>
<feature type="chain" id="PRO_5035207850" evidence="2">
    <location>
        <begin position="21"/>
        <end position="202"/>
    </location>
</feature>
<dbReference type="Gene3D" id="2.50.20.10">
    <property type="entry name" value="Lipoprotein localisation LolA/LolB/LppX"/>
    <property type="match status" value="1"/>
</dbReference>
<keyword evidence="3" id="KW-0449">Lipoprotein</keyword>
<name>A0A8J7FEA5_9NEIS</name>
<dbReference type="PANTHER" id="PTHR35869">
    <property type="entry name" value="OUTER-MEMBRANE LIPOPROTEIN CARRIER PROTEIN"/>
    <property type="match status" value="1"/>
</dbReference>
<gene>
    <name evidence="3" type="ORF">INR99_00495</name>
</gene>
<dbReference type="InterPro" id="IPR029046">
    <property type="entry name" value="LolA/LolB/LppX"/>
</dbReference>
<keyword evidence="1 2" id="KW-0732">Signal</keyword>
<comment type="caution">
    <text evidence="3">The sequence shown here is derived from an EMBL/GenBank/DDBJ whole genome shotgun (WGS) entry which is preliminary data.</text>
</comment>
<accession>A0A8J7FEA5</accession>
<reference evidence="3 4" key="1">
    <citation type="submission" date="2020-10" db="EMBL/GenBank/DDBJ databases">
        <title>The genome sequence of Chitinilyticum litopenaei 4Y14.</title>
        <authorList>
            <person name="Liu Y."/>
        </authorList>
    </citation>
    <scope>NUCLEOTIDE SEQUENCE [LARGE SCALE GENOMIC DNA]</scope>
    <source>
        <strain evidence="3 4">4Y14</strain>
    </source>
</reference>
<dbReference type="CDD" id="cd16325">
    <property type="entry name" value="LolA"/>
    <property type="match status" value="1"/>
</dbReference>
<sequence>MKRVLTALLGCLLLSAPALAGVIDDVRVRVALPDAQRGEFRQEKHVATLSKPLISSGQFIYLKPRGLLWRMDRPYASDAVITGEQLIQQVRGKTIARVEARSQPGYSSVSRIFMALVGGDWQALEQDFVIQGKVSGPSWQLELTPKGGLFASFARTLTLSGGKTLEQLDIAEKNGDRTVYVFSNVREAGRLTAAEDALYALK</sequence>
<evidence type="ECO:0000256" key="2">
    <source>
        <dbReference type="SAM" id="SignalP"/>
    </source>
</evidence>
<protein>
    <submittedName>
        <fullName evidence="3">Outer membrane lipoprotein carrier protein LolA</fullName>
    </submittedName>
</protein>
<dbReference type="EMBL" id="JADFUA010000001">
    <property type="protein sequence ID" value="MBE9607818.1"/>
    <property type="molecule type" value="Genomic_DNA"/>
</dbReference>
<evidence type="ECO:0000313" key="4">
    <source>
        <dbReference type="Proteomes" id="UP000604481"/>
    </source>
</evidence>
<dbReference type="SUPFAM" id="SSF89392">
    <property type="entry name" value="Prokaryotic lipoproteins and lipoprotein localization factors"/>
    <property type="match status" value="1"/>
</dbReference>
<keyword evidence="4" id="KW-1185">Reference proteome</keyword>
<dbReference type="RefSeq" id="WP_194114331.1">
    <property type="nucleotide sequence ID" value="NZ_JADFUA010000001.1"/>
</dbReference>
<dbReference type="AlphaFoldDB" id="A0A8J7FEA5"/>
<dbReference type="Proteomes" id="UP000604481">
    <property type="component" value="Unassembled WGS sequence"/>
</dbReference>
<proteinExistence type="predicted"/>
<dbReference type="InterPro" id="IPR004564">
    <property type="entry name" value="OM_lipoprot_carrier_LolA-like"/>
</dbReference>
<feature type="signal peptide" evidence="2">
    <location>
        <begin position="1"/>
        <end position="20"/>
    </location>
</feature>
<dbReference type="Pfam" id="PF03548">
    <property type="entry name" value="LolA"/>
    <property type="match status" value="1"/>
</dbReference>
<organism evidence="3 4">
    <name type="scientific">Chitinilyticum piscinae</name>
    <dbReference type="NCBI Taxonomy" id="2866724"/>
    <lineage>
        <taxon>Bacteria</taxon>
        <taxon>Pseudomonadati</taxon>
        <taxon>Pseudomonadota</taxon>
        <taxon>Betaproteobacteria</taxon>
        <taxon>Neisseriales</taxon>
        <taxon>Chitinibacteraceae</taxon>
        <taxon>Chitinilyticum</taxon>
    </lineage>
</organism>
<evidence type="ECO:0000256" key="1">
    <source>
        <dbReference type="ARBA" id="ARBA00022729"/>
    </source>
</evidence>
<evidence type="ECO:0000313" key="3">
    <source>
        <dbReference type="EMBL" id="MBE9607818.1"/>
    </source>
</evidence>